<dbReference type="Pfam" id="PF00651">
    <property type="entry name" value="BTB"/>
    <property type="match status" value="1"/>
</dbReference>
<keyword evidence="4" id="KW-1185">Reference proteome</keyword>
<feature type="compositionally biased region" description="Low complexity" evidence="1">
    <location>
        <begin position="457"/>
        <end position="472"/>
    </location>
</feature>
<evidence type="ECO:0000313" key="4">
    <source>
        <dbReference type="Proteomes" id="UP000521872"/>
    </source>
</evidence>
<dbReference type="EMBL" id="JAACJL010000016">
    <property type="protein sequence ID" value="KAF4619503.1"/>
    <property type="molecule type" value="Genomic_DNA"/>
</dbReference>
<reference evidence="3 4" key="1">
    <citation type="submission" date="2019-12" db="EMBL/GenBank/DDBJ databases">
        <authorList>
            <person name="Floudas D."/>
            <person name="Bentzer J."/>
            <person name="Ahren D."/>
            <person name="Johansson T."/>
            <person name="Persson P."/>
            <person name="Tunlid A."/>
        </authorList>
    </citation>
    <scope>NUCLEOTIDE SEQUENCE [LARGE SCALE GENOMIC DNA]</scope>
    <source>
        <strain evidence="3 4">CBS 102.39</strain>
    </source>
</reference>
<feature type="region of interest" description="Disordered" evidence="1">
    <location>
        <begin position="446"/>
        <end position="582"/>
    </location>
</feature>
<name>A0A8H4QZ75_9AGAR</name>
<feature type="compositionally biased region" description="Low complexity" evidence="1">
    <location>
        <begin position="1"/>
        <end position="24"/>
    </location>
</feature>
<dbReference type="InterPro" id="IPR000210">
    <property type="entry name" value="BTB/POZ_dom"/>
</dbReference>
<accession>A0A8H4QZ75</accession>
<dbReference type="Proteomes" id="UP000521872">
    <property type="component" value="Unassembled WGS sequence"/>
</dbReference>
<protein>
    <recommendedName>
        <fullName evidence="2">BTB domain-containing protein</fullName>
    </recommendedName>
</protein>
<feature type="compositionally biased region" description="Polar residues" evidence="1">
    <location>
        <begin position="501"/>
        <end position="546"/>
    </location>
</feature>
<dbReference type="SUPFAM" id="SSF54695">
    <property type="entry name" value="POZ domain"/>
    <property type="match status" value="1"/>
</dbReference>
<dbReference type="InterPro" id="IPR011333">
    <property type="entry name" value="SKP1/BTB/POZ_sf"/>
</dbReference>
<dbReference type="PROSITE" id="PS50097">
    <property type="entry name" value="BTB"/>
    <property type="match status" value="1"/>
</dbReference>
<feature type="compositionally biased region" description="Polar residues" evidence="1">
    <location>
        <begin position="74"/>
        <end position="96"/>
    </location>
</feature>
<dbReference type="Gene3D" id="3.30.710.10">
    <property type="entry name" value="Potassium Channel Kv1.1, Chain A"/>
    <property type="match status" value="1"/>
</dbReference>
<evidence type="ECO:0000256" key="1">
    <source>
        <dbReference type="SAM" id="MobiDB-lite"/>
    </source>
</evidence>
<feature type="compositionally biased region" description="Low complexity" evidence="1">
    <location>
        <begin position="484"/>
        <end position="495"/>
    </location>
</feature>
<dbReference type="PANTHER" id="PTHR24413">
    <property type="entry name" value="SPECKLE-TYPE POZ PROTEIN"/>
    <property type="match status" value="1"/>
</dbReference>
<feature type="domain" description="BTB" evidence="2">
    <location>
        <begin position="327"/>
        <end position="408"/>
    </location>
</feature>
<feature type="compositionally biased region" description="Polar residues" evidence="1">
    <location>
        <begin position="32"/>
        <end position="41"/>
    </location>
</feature>
<evidence type="ECO:0000259" key="2">
    <source>
        <dbReference type="PROSITE" id="PS50097"/>
    </source>
</evidence>
<dbReference type="CDD" id="cd18186">
    <property type="entry name" value="BTB_POZ_ZBTB_KLHL-like"/>
    <property type="match status" value="1"/>
</dbReference>
<gene>
    <name evidence="3" type="ORF">D9613_005169</name>
</gene>
<sequence length="686" mass="75310">MSEQLRLSSPASSSPGRPSSISRPDWPWAARNYSQRSQANSPHLPGAAQGSLGLDPRPSVSSRHASSSSDFQDRTTSTPKPSANIHMSSSPSVTNESTRQWSFTGFEWEIPDVHRLRDFVEGIESDGLPDGPHPVAGELEDFAVLKQSPTLGDHKFKLEIALVAPSHSSQAPTLCLYITSLILDFAQEEYEYPASMMAAIKCHADRVGERGARPDWVWEYWQNDWVFRRESEVWECALPPLSSLLQNSRIADTDSMVLCIQIHSPAGPDIPQRPSVYYVPRDLLDGLEASLDNSNTGDVRFVCLEKYPGKVDSPLLSPSRSGGSAMTDSTSSFGSHSLARKRIIYAHSDILTRRSEYFATMLSSSFSENSTVSNGGRQVYTIIVEEADFETMYWLLKYCYANWLLFKQNDDPRVAVEGVGAGWSARWLTGEQGEWDWKAFQRVGPSGSESIMDDRSAVSGESSALSASISRSSSRRSEDMLPNVSSVATSSAVTTHRPTVVKQSTSQVTNNTRLPVGVSQSRMDTNAGSTPSNISRSGKSAATPQKSLPPAQFSVPKPPHSSRKPNSQASDPHVHPTPAPGPASALSIYQVAHRYTMPKLAALAQEHIMSTITPQSSFALLLATSPWDELHSLIEDFVIERWEEVHVTAEFEHCLGEVSAGEWGPDGGNTLMSVFRRLRSPSSYKM</sequence>
<dbReference type="AlphaFoldDB" id="A0A8H4QZ75"/>
<organism evidence="3 4">
    <name type="scientific">Agrocybe pediades</name>
    <dbReference type="NCBI Taxonomy" id="84607"/>
    <lineage>
        <taxon>Eukaryota</taxon>
        <taxon>Fungi</taxon>
        <taxon>Dikarya</taxon>
        <taxon>Basidiomycota</taxon>
        <taxon>Agaricomycotina</taxon>
        <taxon>Agaricomycetes</taxon>
        <taxon>Agaricomycetidae</taxon>
        <taxon>Agaricales</taxon>
        <taxon>Agaricineae</taxon>
        <taxon>Strophariaceae</taxon>
        <taxon>Agrocybe</taxon>
    </lineage>
</organism>
<comment type="caution">
    <text evidence="3">The sequence shown here is derived from an EMBL/GenBank/DDBJ whole genome shotgun (WGS) entry which is preliminary data.</text>
</comment>
<feature type="region of interest" description="Disordered" evidence="1">
    <location>
        <begin position="1"/>
        <end position="96"/>
    </location>
</feature>
<feature type="compositionally biased region" description="Low complexity" evidence="1">
    <location>
        <begin position="59"/>
        <end position="69"/>
    </location>
</feature>
<evidence type="ECO:0000313" key="3">
    <source>
        <dbReference type="EMBL" id="KAF4619503.1"/>
    </source>
</evidence>
<proteinExistence type="predicted"/>